<proteinExistence type="predicted"/>
<gene>
    <name evidence="1" type="ORF">ACFO3A_14310</name>
</gene>
<dbReference type="Gene3D" id="1.10.340.30">
    <property type="entry name" value="Hypothetical protein, domain 2"/>
    <property type="match status" value="1"/>
</dbReference>
<dbReference type="SUPFAM" id="SSF48150">
    <property type="entry name" value="DNA-glycosylase"/>
    <property type="match status" value="1"/>
</dbReference>
<dbReference type="GO" id="GO:0008725">
    <property type="term" value="F:DNA-3-methyladenine glycosylase activity"/>
    <property type="evidence" value="ECO:0007669"/>
    <property type="project" value="UniProtKB-EC"/>
</dbReference>
<organism evidence="1 2">
    <name type="scientific">Comamonas nitrativorans</name>
    <dbReference type="NCBI Taxonomy" id="108437"/>
    <lineage>
        <taxon>Bacteria</taxon>
        <taxon>Pseudomonadati</taxon>
        <taxon>Pseudomonadota</taxon>
        <taxon>Betaproteobacteria</taxon>
        <taxon>Burkholderiales</taxon>
        <taxon>Comamonadaceae</taxon>
        <taxon>Comamonas</taxon>
    </lineage>
</organism>
<evidence type="ECO:0000313" key="1">
    <source>
        <dbReference type="EMBL" id="MFC4623368.1"/>
    </source>
</evidence>
<comment type="caution">
    <text evidence="1">The sequence shown here is derived from an EMBL/GenBank/DDBJ whole genome shotgun (WGS) entry which is preliminary data.</text>
</comment>
<dbReference type="PANTHER" id="PTHR30037">
    <property type="entry name" value="DNA-3-METHYLADENINE GLYCOSYLASE 1"/>
    <property type="match status" value="1"/>
</dbReference>
<dbReference type="InterPro" id="IPR011257">
    <property type="entry name" value="DNA_glycosylase"/>
</dbReference>
<dbReference type="Proteomes" id="UP001595967">
    <property type="component" value="Unassembled WGS sequence"/>
</dbReference>
<protein>
    <submittedName>
        <fullName evidence="1">DNA-3-methyladenine glycosylase I</fullName>
        <ecNumber evidence="1">3.2.2.20</ecNumber>
    </submittedName>
</protein>
<accession>A0ABV9H013</accession>
<dbReference type="InterPro" id="IPR052891">
    <property type="entry name" value="DNA-3mA_glycosylase"/>
</dbReference>
<dbReference type="EMBL" id="JBHSEW010000016">
    <property type="protein sequence ID" value="MFC4623368.1"/>
    <property type="molecule type" value="Genomic_DNA"/>
</dbReference>
<dbReference type="InterPro" id="IPR005019">
    <property type="entry name" value="Adenine_glyco"/>
</dbReference>
<dbReference type="Pfam" id="PF03352">
    <property type="entry name" value="Adenine_glyco"/>
    <property type="match status" value="1"/>
</dbReference>
<dbReference type="PANTHER" id="PTHR30037:SF3">
    <property type="entry name" value="BLR0857 PROTEIN"/>
    <property type="match status" value="1"/>
</dbReference>
<sequence length="230" mass="25107">MPIDYPWLYDTVAPRFANAAALEAALPHPLSPQALRAQGDDRYLSAMTQRVFQAGMQHSVVDGKWPAFEAAFAGFDPQTLARHSAQDMAAYLDNPAIIRDRTKLLTIPKNAQFILEVAQENGQGFGAFLADWPDTDTIGLWQVLARRGARLGGRSAAGFLRLAGKDSFLLTSHVVERLIQAGVVERTPTSQRDLQRVQAAFNALQERSGRPLCQLSALLALSISPQGQAL</sequence>
<keyword evidence="2" id="KW-1185">Reference proteome</keyword>
<evidence type="ECO:0000313" key="2">
    <source>
        <dbReference type="Proteomes" id="UP001595967"/>
    </source>
</evidence>
<dbReference type="EC" id="3.2.2.20" evidence="1"/>
<keyword evidence="1" id="KW-0326">Glycosidase</keyword>
<name>A0ABV9H013_9BURK</name>
<dbReference type="RefSeq" id="WP_377727704.1">
    <property type="nucleotide sequence ID" value="NZ_JBHSEW010000016.1"/>
</dbReference>
<reference evidence="2" key="1">
    <citation type="journal article" date="2019" name="Int. J. Syst. Evol. Microbiol.">
        <title>The Global Catalogue of Microorganisms (GCM) 10K type strain sequencing project: providing services to taxonomists for standard genome sequencing and annotation.</title>
        <authorList>
            <consortium name="The Broad Institute Genomics Platform"/>
            <consortium name="The Broad Institute Genome Sequencing Center for Infectious Disease"/>
            <person name="Wu L."/>
            <person name="Ma J."/>
        </authorList>
    </citation>
    <scope>NUCLEOTIDE SEQUENCE [LARGE SCALE GENOMIC DNA]</scope>
    <source>
        <strain evidence="2">JCM 11650</strain>
    </source>
</reference>
<keyword evidence="1" id="KW-0378">Hydrolase</keyword>